<feature type="domain" description="PRC-barrel" evidence="1">
    <location>
        <begin position="86"/>
        <end position="121"/>
    </location>
</feature>
<dbReference type="RefSeq" id="WP_188942809.1">
    <property type="nucleotide sequence ID" value="NZ_BMNA01000005.1"/>
</dbReference>
<dbReference type="EMBL" id="BMNA01000005">
    <property type="protein sequence ID" value="GGM07787.1"/>
    <property type="molecule type" value="Genomic_DNA"/>
</dbReference>
<evidence type="ECO:0000313" key="2">
    <source>
        <dbReference type="EMBL" id="GGM07787.1"/>
    </source>
</evidence>
<gene>
    <name evidence="2" type="ORF">GCM10011594_29690</name>
</gene>
<dbReference type="Pfam" id="PF05239">
    <property type="entry name" value="PRC"/>
    <property type="match status" value="1"/>
</dbReference>
<protein>
    <recommendedName>
        <fullName evidence="1">PRC-barrel domain-containing protein</fullName>
    </recommendedName>
</protein>
<reference evidence="2" key="2">
    <citation type="submission" date="2020-09" db="EMBL/GenBank/DDBJ databases">
        <authorList>
            <person name="Sun Q."/>
            <person name="Zhou Y."/>
        </authorList>
    </citation>
    <scope>NUCLEOTIDE SEQUENCE</scope>
    <source>
        <strain evidence="2">CGMCC 4.7308</strain>
    </source>
</reference>
<dbReference type="SUPFAM" id="SSF50346">
    <property type="entry name" value="PRC-barrel domain"/>
    <property type="match status" value="2"/>
</dbReference>
<dbReference type="Proteomes" id="UP000655208">
    <property type="component" value="Unassembled WGS sequence"/>
</dbReference>
<dbReference type="InterPro" id="IPR011033">
    <property type="entry name" value="PRC_barrel-like_sf"/>
</dbReference>
<evidence type="ECO:0000313" key="3">
    <source>
        <dbReference type="Proteomes" id="UP000655208"/>
    </source>
</evidence>
<name>A0A917WJ54_9ACTN</name>
<sequence>MLFTEGRGRKVVSTSSARQLGLVDGYVVDFSEQRVVALALSRTEGKARYLRWSDITAFGVDAVTVPADDVLLDSDPVLDDLHNKHHAILGKRVLTTHGVEVGTAQDVDLDPATGRLTALLTPADQIPGDRVLGAGSYAVVVRG</sequence>
<comment type="caution">
    <text evidence="2">The sequence shown here is derived from an EMBL/GenBank/DDBJ whole genome shotgun (WGS) entry which is preliminary data.</text>
</comment>
<dbReference type="AlphaFoldDB" id="A0A917WJ54"/>
<evidence type="ECO:0000259" key="1">
    <source>
        <dbReference type="Pfam" id="PF05239"/>
    </source>
</evidence>
<accession>A0A917WJ54</accession>
<keyword evidence="3" id="KW-1185">Reference proteome</keyword>
<organism evidence="2 3">
    <name type="scientific">Nakamurella endophytica</name>
    <dbReference type="NCBI Taxonomy" id="1748367"/>
    <lineage>
        <taxon>Bacteria</taxon>
        <taxon>Bacillati</taxon>
        <taxon>Actinomycetota</taxon>
        <taxon>Actinomycetes</taxon>
        <taxon>Nakamurellales</taxon>
        <taxon>Nakamurellaceae</taxon>
        <taxon>Nakamurella</taxon>
    </lineage>
</organism>
<reference evidence="2" key="1">
    <citation type="journal article" date="2014" name="Int. J. Syst. Evol. Microbiol.">
        <title>Complete genome sequence of Corynebacterium casei LMG S-19264T (=DSM 44701T), isolated from a smear-ripened cheese.</title>
        <authorList>
            <consortium name="US DOE Joint Genome Institute (JGI-PGF)"/>
            <person name="Walter F."/>
            <person name="Albersmeier A."/>
            <person name="Kalinowski J."/>
            <person name="Ruckert C."/>
        </authorList>
    </citation>
    <scope>NUCLEOTIDE SEQUENCE</scope>
    <source>
        <strain evidence="2">CGMCC 4.7308</strain>
    </source>
</reference>
<dbReference type="InterPro" id="IPR027275">
    <property type="entry name" value="PRC-brl_dom"/>
</dbReference>
<dbReference type="Gene3D" id="2.30.30.240">
    <property type="entry name" value="PRC-barrel domain"/>
    <property type="match status" value="2"/>
</dbReference>
<proteinExistence type="predicted"/>